<proteinExistence type="predicted"/>
<gene>
    <name evidence="1" type="ORF">S03H2_69342</name>
</gene>
<reference evidence="1" key="1">
    <citation type="journal article" date="2014" name="Front. Microbiol.">
        <title>High frequency of phylogenetically diverse reductive dehalogenase-homologous genes in deep subseafloor sedimentary metagenomes.</title>
        <authorList>
            <person name="Kawai M."/>
            <person name="Futagami T."/>
            <person name="Toyoda A."/>
            <person name="Takaki Y."/>
            <person name="Nishi S."/>
            <person name="Hori S."/>
            <person name="Arai W."/>
            <person name="Tsubouchi T."/>
            <person name="Morono Y."/>
            <person name="Uchiyama I."/>
            <person name="Ito T."/>
            <person name="Fujiyama A."/>
            <person name="Inagaki F."/>
            <person name="Takami H."/>
        </authorList>
    </citation>
    <scope>NUCLEOTIDE SEQUENCE</scope>
    <source>
        <strain evidence="1">Expedition CK06-06</strain>
    </source>
</reference>
<dbReference type="EMBL" id="BARU01045792">
    <property type="protein sequence ID" value="GAH96642.1"/>
    <property type="molecule type" value="Genomic_DNA"/>
</dbReference>
<evidence type="ECO:0008006" key="2">
    <source>
        <dbReference type="Google" id="ProtNLM"/>
    </source>
</evidence>
<sequence>QEKEQIADQVVALLDKRFPGLAAQVELRDVATPLTFHRYTGNWQGTFEGWMITPETWRLRMSKTLPGLGNFYMAGQWVEPGGGVPMVAMSGRNVIQIICKRDKKPFVTTVS</sequence>
<organism evidence="1">
    <name type="scientific">marine sediment metagenome</name>
    <dbReference type="NCBI Taxonomy" id="412755"/>
    <lineage>
        <taxon>unclassified sequences</taxon>
        <taxon>metagenomes</taxon>
        <taxon>ecological metagenomes</taxon>
    </lineage>
</organism>
<dbReference type="AlphaFoldDB" id="X1JRE9"/>
<evidence type="ECO:0000313" key="1">
    <source>
        <dbReference type="EMBL" id="GAH96642.1"/>
    </source>
</evidence>
<comment type="caution">
    <text evidence="1">The sequence shown here is derived from an EMBL/GenBank/DDBJ whole genome shotgun (WGS) entry which is preliminary data.</text>
</comment>
<accession>X1JRE9</accession>
<feature type="non-terminal residue" evidence="1">
    <location>
        <position position="1"/>
    </location>
</feature>
<protein>
    <recommendedName>
        <fullName evidence="2">Amine oxidase domain-containing protein</fullName>
    </recommendedName>
</protein>
<name>X1JRE9_9ZZZZ</name>